<dbReference type="AlphaFoldDB" id="A0A6J7QU61"/>
<protein>
    <submittedName>
        <fullName evidence="2">Unannotated protein</fullName>
    </submittedName>
</protein>
<sequence length="205" mass="22974">MRCDLFQAEAQPAREDDNDADRPEVVGVRELKATQAIECLEHRRGGEGDEERHHDVVADAVEPGLRIRQDPAAQWPDDMGEQWQGRVEDEEPKDGAKVGERGELTGHECSERDHEPRDRAGSCIKQPDDEDGQHDRQRWREWRKADGRSAVDPDEQPKCPQGEPPGAEHGPGPCPIDEDPLAEGREPADSNRHGGHEVVRSDKAR</sequence>
<organism evidence="2">
    <name type="scientific">freshwater metagenome</name>
    <dbReference type="NCBI Taxonomy" id="449393"/>
    <lineage>
        <taxon>unclassified sequences</taxon>
        <taxon>metagenomes</taxon>
        <taxon>ecological metagenomes</taxon>
    </lineage>
</organism>
<evidence type="ECO:0000313" key="2">
    <source>
        <dbReference type="EMBL" id="CAB5020159.1"/>
    </source>
</evidence>
<feature type="region of interest" description="Disordered" evidence="1">
    <location>
        <begin position="60"/>
        <end position="205"/>
    </location>
</feature>
<dbReference type="EMBL" id="CAFBPD010000249">
    <property type="protein sequence ID" value="CAB5020159.1"/>
    <property type="molecule type" value="Genomic_DNA"/>
</dbReference>
<feature type="compositionally biased region" description="Basic and acidic residues" evidence="1">
    <location>
        <begin position="93"/>
        <end position="120"/>
    </location>
</feature>
<reference evidence="2" key="1">
    <citation type="submission" date="2020-05" db="EMBL/GenBank/DDBJ databases">
        <authorList>
            <person name="Chiriac C."/>
            <person name="Salcher M."/>
            <person name="Ghai R."/>
            <person name="Kavagutti S V."/>
        </authorList>
    </citation>
    <scope>NUCLEOTIDE SEQUENCE</scope>
</reference>
<evidence type="ECO:0000256" key="1">
    <source>
        <dbReference type="SAM" id="MobiDB-lite"/>
    </source>
</evidence>
<proteinExistence type="predicted"/>
<name>A0A6J7QU61_9ZZZZ</name>
<feature type="compositionally biased region" description="Basic and acidic residues" evidence="1">
    <location>
        <begin position="133"/>
        <end position="157"/>
    </location>
</feature>
<accession>A0A6J7QU61</accession>
<feature type="region of interest" description="Disordered" evidence="1">
    <location>
        <begin position="1"/>
        <end position="24"/>
    </location>
</feature>
<feature type="compositionally biased region" description="Basic and acidic residues" evidence="1">
    <location>
        <begin position="182"/>
        <end position="205"/>
    </location>
</feature>
<feature type="compositionally biased region" description="Basic and acidic residues" evidence="1">
    <location>
        <begin position="12"/>
        <end position="24"/>
    </location>
</feature>
<feature type="compositionally biased region" description="Low complexity" evidence="1">
    <location>
        <begin position="160"/>
        <end position="171"/>
    </location>
</feature>
<gene>
    <name evidence="2" type="ORF">UFOPK4061_01345</name>
</gene>